<dbReference type="Proteomes" id="UP000317318">
    <property type="component" value="Chromosome"/>
</dbReference>
<dbReference type="PANTHER" id="PTHR43228:SF1">
    <property type="entry name" value="TWO-COMPONENT RESPONSE REGULATOR ARR22"/>
    <property type="match status" value="1"/>
</dbReference>
<evidence type="ECO:0000259" key="2">
    <source>
        <dbReference type="PROSITE" id="PS50110"/>
    </source>
</evidence>
<dbReference type="RefSeq" id="WP_145365126.1">
    <property type="nucleotide sequence ID" value="NZ_CP036268.1"/>
</dbReference>
<dbReference type="InterPro" id="IPR001789">
    <property type="entry name" value="Sig_transdc_resp-reg_receiver"/>
</dbReference>
<organism evidence="3 4">
    <name type="scientific">Stratiformator vulcanicus</name>
    <dbReference type="NCBI Taxonomy" id="2527980"/>
    <lineage>
        <taxon>Bacteria</taxon>
        <taxon>Pseudomonadati</taxon>
        <taxon>Planctomycetota</taxon>
        <taxon>Planctomycetia</taxon>
        <taxon>Planctomycetales</taxon>
        <taxon>Planctomycetaceae</taxon>
        <taxon>Stratiformator</taxon>
    </lineage>
</organism>
<dbReference type="SUPFAM" id="SSF52172">
    <property type="entry name" value="CheY-like"/>
    <property type="match status" value="1"/>
</dbReference>
<accession>A0A517R546</accession>
<sequence>MKVLVVDDSHTMRIIQKRCLNSLGVEDITDAADGREALEYFASGEFDIVLSDWNMPVMDGLTLLTEIRKRDKDVPVIMITTEAERSRVVSAIQAGVSDYIVKPFTPDAMKEKLERWCGIKKD</sequence>
<keyword evidence="4" id="KW-1185">Reference proteome</keyword>
<evidence type="ECO:0000256" key="1">
    <source>
        <dbReference type="PROSITE-ProRule" id="PRU00169"/>
    </source>
</evidence>
<gene>
    <name evidence="3" type="ORF">Pan189_34050</name>
</gene>
<evidence type="ECO:0000313" key="4">
    <source>
        <dbReference type="Proteomes" id="UP000317318"/>
    </source>
</evidence>
<dbReference type="Gene3D" id="3.40.50.2300">
    <property type="match status" value="1"/>
</dbReference>
<dbReference type="Pfam" id="PF00072">
    <property type="entry name" value="Response_reg"/>
    <property type="match status" value="1"/>
</dbReference>
<dbReference type="KEGG" id="svp:Pan189_34050"/>
<dbReference type="InterPro" id="IPR011006">
    <property type="entry name" value="CheY-like_superfamily"/>
</dbReference>
<dbReference type="OrthoDB" id="9813953at2"/>
<dbReference type="PANTHER" id="PTHR43228">
    <property type="entry name" value="TWO-COMPONENT RESPONSE REGULATOR"/>
    <property type="match status" value="1"/>
</dbReference>
<dbReference type="EMBL" id="CP036268">
    <property type="protein sequence ID" value="QDT39004.1"/>
    <property type="molecule type" value="Genomic_DNA"/>
</dbReference>
<feature type="domain" description="Response regulatory" evidence="2">
    <location>
        <begin position="2"/>
        <end position="117"/>
    </location>
</feature>
<protein>
    <recommendedName>
        <fullName evidence="2">Response regulatory domain-containing protein</fullName>
    </recommendedName>
</protein>
<dbReference type="InterPro" id="IPR052048">
    <property type="entry name" value="ST_Response_Regulator"/>
</dbReference>
<reference evidence="3 4" key="1">
    <citation type="submission" date="2019-02" db="EMBL/GenBank/DDBJ databases">
        <title>Deep-cultivation of Planctomycetes and their phenomic and genomic characterization uncovers novel biology.</title>
        <authorList>
            <person name="Wiegand S."/>
            <person name="Jogler M."/>
            <person name="Boedeker C."/>
            <person name="Pinto D."/>
            <person name="Vollmers J."/>
            <person name="Rivas-Marin E."/>
            <person name="Kohn T."/>
            <person name="Peeters S.H."/>
            <person name="Heuer A."/>
            <person name="Rast P."/>
            <person name="Oberbeckmann S."/>
            <person name="Bunk B."/>
            <person name="Jeske O."/>
            <person name="Meyerdierks A."/>
            <person name="Storesund J.E."/>
            <person name="Kallscheuer N."/>
            <person name="Luecker S."/>
            <person name="Lage O.M."/>
            <person name="Pohl T."/>
            <person name="Merkel B.J."/>
            <person name="Hornburger P."/>
            <person name="Mueller R.-W."/>
            <person name="Bruemmer F."/>
            <person name="Labrenz M."/>
            <person name="Spormann A.M."/>
            <person name="Op den Camp H."/>
            <person name="Overmann J."/>
            <person name="Amann R."/>
            <person name="Jetten M.S.M."/>
            <person name="Mascher T."/>
            <person name="Medema M.H."/>
            <person name="Devos D.P."/>
            <person name="Kaster A.-K."/>
            <person name="Ovreas L."/>
            <person name="Rohde M."/>
            <person name="Galperin M.Y."/>
            <person name="Jogler C."/>
        </authorList>
    </citation>
    <scope>NUCLEOTIDE SEQUENCE [LARGE SCALE GENOMIC DNA]</scope>
    <source>
        <strain evidence="3 4">Pan189</strain>
    </source>
</reference>
<proteinExistence type="predicted"/>
<dbReference type="SMART" id="SM00448">
    <property type="entry name" value="REC"/>
    <property type="match status" value="1"/>
</dbReference>
<feature type="modified residue" description="4-aspartylphosphate" evidence="1">
    <location>
        <position position="52"/>
    </location>
</feature>
<dbReference type="PROSITE" id="PS50110">
    <property type="entry name" value="RESPONSE_REGULATORY"/>
    <property type="match status" value="1"/>
</dbReference>
<name>A0A517R546_9PLAN</name>
<dbReference type="AlphaFoldDB" id="A0A517R546"/>
<keyword evidence="1" id="KW-0597">Phosphoprotein</keyword>
<dbReference type="GO" id="GO:0000160">
    <property type="term" value="P:phosphorelay signal transduction system"/>
    <property type="evidence" value="ECO:0007669"/>
    <property type="project" value="InterPro"/>
</dbReference>
<evidence type="ECO:0000313" key="3">
    <source>
        <dbReference type="EMBL" id="QDT39004.1"/>
    </source>
</evidence>